<evidence type="ECO:0000313" key="1">
    <source>
        <dbReference type="EMBL" id="KAJ4451479.1"/>
    </source>
</evidence>
<dbReference type="EMBL" id="JAJSOF020000001">
    <property type="protein sequence ID" value="KAJ4451479.1"/>
    <property type="molecule type" value="Genomic_DNA"/>
</dbReference>
<protein>
    <submittedName>
        <fullName evidence="1">Uncharacterized protein</fullName>
    </submittedName>
</protein>
<name>A0ABQ8TXQ1_PERAM</name>
<organism evidence="1 2">
    <name type="scientific">Periplaneta americana</name>
    <name type="common">American cockroach</name>
    <name type="synonym">Blatta americana</name>
    <dbReference type="NCBI Taxonomy" id="6978"/>
    <lineage>
        <taxon>Eukaryota</taxon>
        <taxon>Metazoa</taxon>
        <taxon>Ecdysozoa</taxon>
        <taxon>Arthropoda</taxon>
        <taxon>Hexapoda</taxon>
        <taxon>Insecta</taxon>
        <taxon>Pterygota</taxon>
        <taxon>Neoptera</taxon>
        <taxon>Polyneoptera</taxon>
        <taxon>Dictyoptera</taxon>
        <taxon>Blattodea</taxon>
        <taxon>Blattoidea</taxon>
        <taxon>Blattidae</taxon>
        <taxon>Blattinae</taxon>
        <taxon>Periplaneta</taxon>
    </lineage>
</organism>
<keyword evidence="2" id="KW-1185">Reference proteome</keyword>
<dbReference type="Proteomes" id="UP001148838">
    <property type="component" value="Unassembled WGS sequence"/>
</dbReference>
<sequence>MGKPMTPSGIEPPTFRLAMLCLNRNATTCPQVEYTALVDTGQTVEICHQLISVLLPSAFRPPFDSTELIRQNVSAAKAMDNHLLPSSINLTHCFYAFLRRDVIITIAMSTKEFSEALPEKKLRFRSTPKIHYANENKVEDVLRSTDFRGKWDDIRGTRETEEMKRRKG</sequence>
<evidence type="ECO:0000313" key="2">
    <source>
        <dbReference type="Proteomes" id="UP001148838"/>
    </source>
</evidence>
<comment type="caution">
    <text evidence="1">The sequence shown here is derived from an EMBL/GenBank/DDBJ whole genome shotgun (WGS) entry which is preliminary data.</text>
</comment>
<gene>
    <name evidence="1" type="ORF">ANN_02942</name>
</gene>
<proteinExistence type="predicted"/>
<reference evidence="1 2" key="1">
    <citation type="journal article" date="2022" name="Allergy">
        <title>Genome assembly and annotation of Periplaneta americana reveal a comprehensive cockroach allergen profile.</title>
        <authorList>
            <person name="Wang L."/>
            <person name="Xiong Q."/>
            <person name="Saelim N."/>
            <person name="Wang L."/>
            <person name="Nong W."/>
            <person name="Wan A.T."/>
            <person name="Shi M."/>
            <person name="Liu X."/>
            <person name="Cao Q."/>
            <person name="Hui J.H.L."/>
            <person name="Sookrung N."/>
            <person name="Leung T.F."/>
            <person name="Tungtrongchitr A."/>
            <person name="Tsui S.K.W."/>
        </authorList>
    </citation>
    <scope>NUCLEOTIDE SEQUENCE [LARGE SCALE GENOMIC DNA]</scope>
    <source>
        <strain evidence="1">PWHHKU_190912</strain>
    </source>
</reference>
<accession>A0ABQ8TXQ1</accession>